<keyword evidence="2" id="KW-1185">Reference proteome</keyword>
<dbReference type="AlphaFoldDB" id="A0A6J0L171"/>
<evidence type="ECO:0000313" key="3">
    <source>
        <dbReference type="RefSeq" id="XP_018453603.1"/>
    </source>
</evidence>
<dbReference type="PANTHER" id="PTHR33116">
    <property type="entry name" value="REVERSE TRANSCRIPTASE ZINC-BINDING DOMAIN-CONTAINING PROTEIN-RELATED-RELATED"/>
    <property type="match status" value="1"/>
</dbReference>
<evidence type="ECO:0000313" key="2">
    <source>
        <dbReference type="Proteomes" id="UP000504610"/>
    </source>
</evidence>
<accession>A0A6J0L171</accession>
<dbReference type="Pfam" id="PF13966">
    <property type="entry name" value="zf-RVT"/>
    <property type="match status" value="1"/>
</dbReference>
<proteinExistence type="predicted"/>
<dbReference type="OrthoDB" id="1108283at2759"/>
<dbReference type="GeneID" id="108824701"/>
<gene>
    <name evidence="3" type="primary">LOC108824701</name>
</gene>
<evidence type="ECO:0000259" key="1">
    <source>
        <dbReference type="Pfam" id="PF13966"/>
    </source>
</evidence>
<dbReference type="InterPro" id="IPR026960">
    <property type="entry name" value="RVT-Znf"/>
</dbReference>
<reference evidence="2" key="1">
    <citation type="journal article" date="2019" name="Database">
        <title>The radish genome database (RadishGD): an integrated information resource for radish genomics.</title>
        <authorList>
            <person name="Yu H.J."/>
            <person name="Baek S."/>
            <person name="Lee Y.J."/>
            <person name="Cho A."/>
            <person name="Mun J.H."/>
        </authorList>
    </citation>
    <scope>NUCLEOTIDE SEQUENCE [LARGE SCALE GENOMIC DNA]</scope>
    <source>
        <strain evidence="2">cv. WK10039</strain>
    </source>
</reference>
<name>A0A6J0L171_RAPSA</name>
<dbReference type="KEGG" id="rsz:108824701"/>
<reference evidence="3" key="2">
    <citation type="submission" date="2025-08" db="UniProtKB">
        <authorList>
            <consortium name="RefSeq"/>
        </authorList>
    </citation>
    <scope>IDENTIFICATION</scope>
    <source>
        <tissue evidence="3">Leaf</tissue>
    </source>
</reference>
<dbReference type="PANTHER" id="PTHR33116:SF84">
    <property type="entry name" value="RNA-DIRECTED DNA POLYMERASE"/>
    <property type="match status" value="1"/>
</dbReference>
<dbReference type="Proteomes" id="UP000504610">
    <property type="component" value="Chromosome 9"/>
</dbReference>
<sequence>MEGRLSTRYKTGEMYDYLKGALSQVPWARVIWFSYGVPRHSFLSWLVLLDRCPTRDRLNRWGLNVDPLCLLCNTVAETRNHLFFECSFSASVWSTIAHRCQLQALTSWEDTLCQLQALPRNRDSLRLTLLGFQATVYWLWNERNTRLHQQLFKSPETIISTIDKQLRNKLQSFRHANPRASSAMMQLWFLHS</sequence>
<organism evidence="2 3">
    <name type="scientific">Raphanus sativus</name>
    <name type="common">Radish</name>
    <name type="synonym">Raphanus raphanistrum var. sativus</name>
    <dbReference type="NCBI Taxonomy" id="3726"/>
    <lineage>
        <taxon>Eukaryota</taxon>
        <taxon>Viridiplantae</taxon>
        <taxon>Streptophyta</taxon>
        <taxon>Embryophyta</taxon>
        <taxon>Tracheophyta</taxon>
        <taxon>Spermatophyta</taxon>
        <taxon>Magnoliopsida</taxon>
        <taxon>eudicotyledons</taxon>
        <taxon>Gunneridae</taxon>
        <taxon>Pentapetalae</taxon>
        <taxon>rosids</taxon>
        <taxon>malvids</taxon>
        <taxon>Brassicales</taxon>
        <taxon>Brassicaceae</taxon>
        <taxon>Brassiceae</taxon>
        <taxon>Raphanus</taxon>
    </lineage>
</organism>
<protein>
    <submittedName>
        <fullName evidence="3">Uncharacterized protein LOC108824701</fullName>
    </submittedName>
</protein>
<dbReference type="RefSeq" id="XP_018453603.1">
    <property type="nucleotide sequence ID" value="XM_018598101.1"/>
</dbReference>
<feature type="domain" description="Reverse transcriptase zinc-binding" evidence="1">
    <location>
        <begin position="9"/>
        <end position="93"/>
    </location>
</feature>